<evidence type="ECO:0000313" key="4">
    <source>
        <dbReference type="Proteomes" id="UP000683925"/>
    </source>
</evidence>
<dbReference type="OMA" id="TTEHYIY"/>
<keyword evidence="2" id="KW-1133">Transmembrane helix</keyword>
<evidence type="ECO:0000256" key="2">
    <source>
        <dbReference type="SAM" id="Phobius"/>
    </source>
</evidence>
<feature type="region of interest" description="Disordered" evidence="1">
    <location>
        <begin position="514"/>
        <end position="538"/>
    </location>
</feature>
<keyword evidence="2" id="KW-0812">Transmembrane</keyword>
<evidence type="ECO:0008006" key="5">
    <source>
        <dbReference type="Google" id="ProtNLM"/>
    </source>
</evidence>
<organism evidence="3 4">
    <name type="scientific">Paramecium octaurelia</name>
    <dbReference type="NCBI Taxonomy" id="43137"/>
    <lineage>
        <taxon>Eukaryota</taxon>
        <taxon>Sar</taxon>
        <taxon>Alveolata</taxon>
        <taxon>Ciliophora</taxon>
        <taxon>Intramacronucleata</taxon>
        <taxon>Oligohymenophorea</taxon>
        <taxon>Peniculida</taxon>
        <taxon>Parameciidae</taxon>
        <taxon>Paramecium</taxon>
    </lineage>
</organism>
<dbReference type="Proteomes" id="UP000683925">
    <property type="component" value="Unassembled WGS sequence"/>
</dbReference>
<sequence length="560" mass="65508">MKTFIIFTIIEILCKAREMFVNRNELNTIDTFQEFGVILDANITNQSSNAHFCQIVKQKLTNLMQTEIQLAPLVNEKDFNKSFINGSLKLETNYYYIVSMVPFQKGAVILFSDGRLTYIQEINGKIIKMESTERIQIDPIQLIDPIRMFYFSSIQKIAIILKKLFVYVQVNQNETNIFGKYTNQTDNKTITTNNIEFVDEYLFILEQKEFIIYSCNSEGLQQIFSKKLELNFIDMKVQQQNDVYRIFFLHILSGVEIFVYDPILFQFKEISSNDIIPIKGFQIGLYHHILMIVDENHNESIIYELHSSNSTNKWTLYNKYQLNNKVYDIKFTDNYAIFLGKNSHDILYHSLPIIDYKIHNQIIIPGLQQIHLIDQTEPQNKKFIGITKHTYFVTNFSIAHQRIDCQYQEDPGPIQFSYYQNSTQCAKLPQQQEGQLCLYISNYTVYYKYPILTTEHYIYISIVGFLFAFVCAILIVLFLNEYFKYTGLIINKKQQNIQIQGFLNTPNSSSSVISYVPSPQNENSSNQHTFSQSPLSPINQLSLDQSKFQNKDEEQQSFGQ</sequence>
<name>A0A8S1V5G2_PAROT</name>
<feature type="compositionally biased region" description="Polar residues" evidence="1">
    <location>
        <begin position="520"/>
        <end position="538"/>
    </location>
</feature>
<dbReference type="OrthoDB" id="299304at2759"/>
<dbReference type="AlphaFoldDB" id="A0A8S1V5G2"/>
<evidence type="ECO:0000313" key="3">
    <source>
        <dbReference type="EMBL" id="CAD8172141.1"/>
    </source>
</evidence>
<protein>
    <recommendedName>
        <fullName evidence="5">Transmembrane protein</fullName>
    </recommendedName>
</protein>
<dbReference type="EMBL" id="CAJJDP010000058">
    <property type="protein sequence ID" value="CAD8172141.1"/>
    <property type="molecule type" value="Genomic_DNA"/>
</dbReference>
<comment type="caution">
    <text evidence="3">The sequence shown here is derived from an EMBL/GenBank/DDBJ whole genome shotgun (WGS) entry which is preliminary data.</text>
</comment>
<keyword evidence="4" id="KW-1185">Reference proteome</keyword>
<feature type="transmembrane region" description="Helical" evidence="2">
    <location>
        <begin position="457"/>
        <end position="479"/>
    </location>
</feature>
<evidence type="ECO:0000256" key="1">
    <source>
        <dbReference type="SAM" id="MobiDB-lite"/>
    </source>
</evidence>
<proteinExistence type="predicted"/>
<accession>A0A8S1V5G2</accession>
<keyword evidence="2" id="KW-0472">Membrane</keyword>
<gene>
    <name evidence="3" type="ORF">POCTA_138.1.T0590221</name>
</gene>
<reference evidence="3" key="1">
    <citation type="submission" date="2021-01" db="EMBL/GenBank/DDBJ databases">
        <authorList>
            <consortium name="Genoscope - CEA"/>
            <person name="William W."/>
        </authorList>
    </citation>
    <scope>NUCLEOTIDE SEQUENCE</scope>
</reference>